<dbReference type="Proteomes" id="UP000579647">
    <property type="component" value="Unassembled WGS sequence"/>
</dbReference>
<accession>A0A840WDY0</accession>
<dbReference type="RefSeq" id="WP_184369692.1">
    <property type="nucleotide sequence ID" value="NZ_BAAAKM010000040.1"/>
</dbReference>
<reference evidence="2 3" key="1">
    <citation type="submission" date="2020-08" db="EMBL/GenBank/DDBJ databases">
        <title>Sequencing the genomes of 1000 actinobacteria strains.</title>
        <authorList>
            <person name="Klenk H.-P."/>
        </authorList>
    </citation>
    <scope>NUCLEOTIDE SEQUENCE [LARGE SCALE GENOMIC DNA]</scope>
    <source>
        <strain evidence="2 3">DSM 44598</strain>
    </source>
</reference>
<sequence>MSSYSRANATFKNYAISLGILVGILLVMSFVVSSRSGEHIPTVEFRPDVEVLRDAADYPVTAPSEDLPEGWIPTSSTLDTTGPVEWSLGFATPQDSHARLIQSDGDPDSLVSRSVQDAEPVGTVMVGDQEWEHLDSQDWGALVLRGEDRTLIIAGSTSVDEFAVLAESLETLPLRETEDSDESSAEESESDVNPDEDTDADPDA</sequence>
<gene>
    <name evidence="2" type="ORF">HNR07_006337</name>
</gene>
<comment type="caution">
    <text evidence="2">The sequence shown here is derived from an EMBL/GenBank/DDBJ whole genome shotgun (WGS) entry which is preliminary data.</text>
</comment>
<keyword evidence="3" id="KW-1185">Reference proteome</keyword>
<dbReference type="InterPro" id="IPR025339">
    <property type="entry name" value="DUF4245"/>
</dbReference>
<feature type="compositionally biased region" description="Acidic residues" evidence="1">
    <location>
        <begin position="178"/>
        <end position="204"/>
    </location>
</feature>
<name>A0A840WDY0_9ACTN</name>
<evidence type="ECO:0000313" key="2">
    <source>
        <dbReference type="EMBL" id="MBB5495200.1"/>
    </source>
</evidence>
<dbReference type="Pfam" id="PF14030">
    <property type="entry name" value="DUF4245"/>
    <property type="match status" value="1"/>
</dbReference>
<evidence type="ECO:0008006" key="4">
    <source>
        <dbReference type="Google" id="ProtNLM"/>
    </source>
</evidence>
<dbReference type="AlphaFoldDB" id="A0A840WDY0"/>
<evidence type="ECO:0000256" key="1">
    <source>
        <dbReference type="SAM" id="MobiDB-lite"/>
    </source>
</evidence>
<proteinExistence type="predicted"/>
<dbReference type="EMBL" id="JACHDO010000001">
    <property type="protein sequence ID" value="MBB5495200.1"/>
    <property type="molecule type" value="Genomic_DNA"/>
</dbReference>
<organism evidence="2 3">
    <name type="scientific">Nocardiopsis metallicus</name>
    <dbReference type="NCBI Taxonomy" id="179819"/>
    <lineage>
        <taxon>Bacteria</taxon>
        <taxon>Bacillati</taxon>
        <taxon>Actinomycetota</taxon>
        <taxon>Actinomycetes</taxon>
        <taxon>Streptosporangiales</taxon>
        <taxon>Nocardiopsidaceae</taxon>
        <taxon>Nocardiopsis</taxon>
    </lineage>
</organism>
<protein>
    <recommendedName>
        <fullName evidence="4">DUF4245 domain-containing protein</fullName>
    </recommendedName>
</protein>
<feature type="region of interest" description="Disordered" evidence="1">
    <location>
        <begin position="169"/>
        <end position="204"/>
    </location>
</feature>
<evidence type="ECO:0000313" key="3">
    <source>
        <dbReference type="Proteomes" id="UP000579647"/>
    </source>
</evidence>